<feature type="domain" description="Aminoacyl-tRNA synthetase class Ia" evidence="18">
    <location>
        <begin position="686"/>
        <end position="830"/>
    </location>
</feature>
<dbReference type="InterPro" id="IPR002301">
    <property type="entry name" value="Ile-tRNA-ligase"/>
</dbReference>
<dbReference type="GO" id="GO:0005737">
    <property type="term" value="C:cytoplasm"/>
    <property type="evidence" value="ECO:0007669"/>
    <property type="project" value="UniProtKB-SubCell"/>
</dbReference>
<dbReference type="PANTHER" id="PTHR42780">
    <property type="entry name" value="SOLEUCYL-TRNA SYNTHETASE"/>
    <property type="match status" value="1"/>
</dbReference>
<keyword evidence="10" id="KW-0862">Zinc</keyword>
<reference evidence="20 21" key="1">
    <citation type="submission" date="2019-09" db="EMBL/GenBank/DDBJ databases">
        <title>Characterisation of the sponge microbiome using genome-centric metagenomics.</title>
        <authorList>
            <person name="Engelberts J.P."/>
            <person name="Robbins S.J."/>
            <person name="De Goeij J.M."/>
            <person name="Aranda M."/>
            <person name="Bell S.C."/>
            <person name="Webster N.S."/>
        </authorList>
    </citation>
    <scope>NUCLEOTIDE SEQUENCE [LARGE SCALE GENOMIC DNA]</scope>
    <source>
        <strain evidence="20">SB0662_bin_43</strain>
    </source>
</reference>
<evidence type="ECO:0000256" key="3">
    <source>
        <dbReference type="ARBA" id="ARBA00007078"/>
    </source>
</evidence>
<evidence type="ECO:0000256" key="13">
    <source>
        <dbReference type="ARBA" id="ARBA00023146"/>
    </source>
</evidence>
<comment type="function">
    <text evidence="14">Catalyzes the attachment of isoleucine to tRNA(Ile). As IleRS can inadvertently accommodate and process structurally similar amino acids such as valine, to avoid such errors it has two additional distinct tRNA(Ile)-dependent editing activities. One activity is designated as 'pretransfer' editing and involves the hydrolysis of activated Val-AMP. The other activity is designated 'posttransfer' editing and involves deacylation of mischarged Val-tRNA(Ile).</text>
</comment>
<dbReference type="Gene3D" id="3.90.740.10">
    <property type="entry name" value="Valyl/Leucyl/Isoleucyl-tRNA synthetase, editing domain"/>
    <property type="match status" value="1"/>
</dbReference>
<evidence type="ECO:0000256" key="8">
    <source>
        <dbReference type="ARBA" id="ARBA00022723"/>
    </source>
</evidence>
<evidence type="ECO:0000256" key="9">
    <source>
        <dbReference type="ARBA" id="ARBA00022741"/>
    </source>
</evidence>
<evidence type="ECO:0000256" key="1">
    <source>
        <dbReference type="ARBA" id="ARBA00001947"/>
    </source>
</evidence>
<accession>A0A845DC02</accession>
<dbReference type="GO" id="GO:0002161">
    <property type="term" value="F:aminoacyl-tRNA deacylase activity"/>
    <property type="evidence" value="ECO:0007669"/>
    <property type="project" value="InterPro"/>
</dbReference>
<keyword evidence="7 20" id="KW-0436">Ligase</keyword>
<feature type="domain" description="Methionyl/Valyl/Leucyl/Isoleucyl-tRNA synthetase anticodon-binding" evidence="19">
    <location>
        <begin position="878"/>
        <end position="1029"/>
    </location>
</feature>
<keyword evidence="8" id="KW-0479">Metal-binding</keyword>
<feature type="domain" description="Aminoacyl-tRNA synthetase class Ia" evidence="18">
    <location>
        <begin position="10"/>
        <end position="465"/>
    </location>
</feature>
<dbReference type="SMART" id="SM00855">
    <property type="entry name" value="PGAM"/>
    <property type="match status" value="1"/>
</dbReference>
<dbReference type="GO" id="GO:0005524">
    <property type="term" value="F:ATP binding"/>
    <property type="evidence" value="ECO:0007669"/>
    <property type="project" value="UniProtKB-KW"/>
</dbReference>
<keyword evidence="9" id="KW-0547">Nucleotide-binding</keyword>
<dbReference type="Pfam" id="PF00133">
    <property type="entry name" value="tRNA-synt_1"/>
    <property type="match status" value="2"/>
</dbReference>
<evidence type="ECO:0000256" key="14">
    <source>
        <dbReference type="ARBA" id="ARBA00025217"/>
    </source>
</evidence>
<dbReference type="GO" id="GO:0006428">
    <property type="term" value="P:isoleucyl-tRNA aminoacylation"/>
    <property type="evidence" value="ECO:0007669"/>
    <property type="project" value="InterPro"/>
</dbReference>
<evidence type="ECO:0000313" key="21">
    <source>
        <dbReference type="Proteomes" id="UP000449092"/>
    </source>
</evidence>
<feature type="active site" description="Proton donor/acceptor" evidence="16">
    <location>
        <position position="572"/>
    </location>
</feature>
<dbReference type="SUPFAM" id="SSF47323">
    <property type="entry name" value="Anticodon-binding domain of a subclass of class I aminoacyl-tRNA synthetases"/>
    <property type="match status" value="1"/>
</dbReference>
<keyword evidence="12" id="KW-0648">Protein biosynthesis</keyword>
<evidence type="ECO:0000256" key="10">
    <source>
        <dbReference type="ARBA" id="ARBA00022833"/>
    </source>
</evidence>
<dbReference type="AlphaFoldDB" id="A0A845DC02"/>
<comment type="cofactor">
    <cofactor evidence="1">
        <name>Zn(2+)</name>
        <dbReference type="ChEBI" id="CHEBI:29105"/>
    </cofactor>
</comment>
<dbReference type="Pfam" id="PF08264">
    <property type="entry name" value="Anticodon_1"/>
    <property type="match status" value="1"/>
</dbReference>
<evidence type="ECO:0000256" key="15">
    <source>
        <dbReference type="ARBA" id="ARBA00048359"/>
    </source>
</evidence>
<feature type="binding site" evidence="17">
    <location>
        <begin position="492"/>
        <end position="499"/>
    </location>
    <ligand>
        <name>substrate</name>
    </ligand>
</feature>
<dbReference type="GO" id="GO:0004822">
    <property type="term" value="F:isoleucine-tRNA ligase activity"/>
    <property type="evidence" value="ECO:0007669"/>
    <property type="project" value="UniProtKB-EC"/>
</dbReference>
<dbReference type="Proteomes" id="UP000449092">
    <property type="component" value="Unassembled WGS sequence"/>
</dbReference>
<dbReference type="FunFam" id="3.40.50.620:FF:000063">
    <property type="entry name" value="Isoleucine--tRNA ligase"/>
    <property type="match status" value="1"/>
</dbReference>
<comment type="subunit">
    <text evidence="4">Monomer.</text>
</comment>
<dbReference type="Gene3D" id="3.40.50.1240">
    <property type="entry name" value="Phosphoglycerate mutase-like"/>
    <property type="match status" value="1"/>
</dbReference>
<comment type="catalytic activity">
    <reaction evidence="15">
        <text>tRNA(Ile) + L-isoleucine + ATP = L-isoleucyl-tRNA(Ile) + AMP + diphosphate</text>
        <dbReference type="Rhea" id="RHEA:11060"/>
        <dbReference type="Rhea" id="RHEA-COMP:9666"/>
        <dbReference type="Rhea" id="RHEA-COMP:9695"/>
        <dbReference type="ChEBI" id="CHEBI:30616"/>
        <dbReference type="ChEBI" id="CHEBI:33019"/>
        <dbReference type="ChEBI" id="CHEBI:58045"/>
        <dbReference type="ChEBI" id="CHEBI:78442"/>
        <dbReference type="ChEBI" id="CHEBI:78528"/>
        <dbReference type="ChEBI" id="CHEBI:456215"/>
        <dbReference type="EC" id="6.1.1.5"/>
    </reaction>
</comment>
<evidence type="ECO:0000259" key="19">
    <source>
        <dbReference type="Pfam" id="PF08264"/>
    </source>
</evidence>
<dbReference type="InterPro" id="IPR001345">
    <property type="entry name" value="PG/BPGM_mutase_AS"/>
</dbReference>
<dbReference type="InterPro" id="IPR014729">
    <property type="entry name" value="Rossmann-like_a/b/a_fold"/>
</dbReference>
<keyword evidence="13" id="KW-0030">Aminoacyl-tRNA synthetase</keyword>
<evidence type="ECO:0000256" key="11">
    <source>
        <dbReference type="ARBA" id="ARBA00022840"/>
    </source>
</evidence>
<dbReference type="Gene3D" id="3.40.50.620">
    <property type="entry name" value="HUPs"/>
    <property type="match status" value="3"/>
</dbReference>
<dbReference type="InterPro" id="IPR013078">
    <property type="entry name" value="His_Pase_superF_clade-1"/>
</dbReference>
<dbReference type="Pfam" id="PF19302">
    <property type="entry name" value="DUF5915"/>
    <property type="match status" value="1"/>
</dbReference>
<dbReference type="InterPro" id="IPR009080">
    <property type="entry name" value="tRNAsynth_Ia_anticodon-bd"/>
</dbReference>
<proteinExistence type="inferred from homology"/>
<dbReference type="Pfam" id="PF00300">
    <property type="entry name" value="His_Phos_1"/>
    <property type="match status" value="1"/>
</dbReference>
<dbReference type="EC" id="6.1.1.5" evidence="5"/>
<dbReference type="Gene3D" id="1.10.730.10">
    <property type="entry name" value="Isoleucyl-tRNA Synthetase, Domain 1"/>
    <property type="match status" value="1"/>
</dbReference>
<feature type="active site" description="Tele-phosphohistidine intermediate" evidence="16">
    <location>
        <position position="493"/>
    </location>
</feature>
<evidence type="ECO:0000259" key="18">
    <source>
        <dbReference type="Pfam" id="PF00133"/>
    </source>
</evidence>
<evidence type="ECO:0000256" key="17">
    <source>
        <dbReference type="PIRSR" id="PIRSR613078-2"/>
    </source>
</evidence>
<dbReference type="PANTHER" id="PTHR42780:SF1">
    <property type="entry name" value="ISOLEUCINE--TRNA LIGASE, CYTOPLASMIC"/>
    <property type="match status" value="1"/>
</dbReference>
<gene>
    <name evidence="20" type="ORF">F4X82_03625</name>
</gene>
<comment type="subcellular location">
    <subcellularLocation>
        <location evidence="2">Cytoplasm</location>
    </subcellularLocation>
</comment>
<evidence type="ECO:0000313" key="20">
    <source>
        <dbReference type="EMBL" id="MYE38578.1"/>
    </source>
</evidence>
<evidence type="ECO:0000256" key="4">
    <source>
        <dbReference type="ARBA" id="ARBA00011245"/>
    </source>
</evidence>
<evidence type="ECO:0000256" key="2">
    <source>
        <dbReference type="ARBA" id="ARBA00004496"/>
    </source>
</evidence>
<keyword evidence="11" id="KW-0067">ATP-binding</keyword>
<feature type="binding site" evidence="17">
    <location>
        <position position="547"/>
    </location>
    <ligand>
        <name>substrate</name>
    </ligand>
</feature>
<dbReference type="InterPro" id="IPR029033">
    <property type="entry name" value="His_PPase_superfam"/>
</dbReference>
<evidence type="ECO:0000256" key="16">
    <source>
        <dbReference type="PIRSR" id="PIRSR613078-1"/>
    </source>
</evidence>
<sequence>MEFAPLEEQVIKRWRAIKAFEKSVLLRPKNKRFVFYEGPPTANGMPGLHHILARSFKDVMCRYKTMRGYRVERRAGWDTHGLPVEIQVEKELGFKNKKDIEEYGIAKFNQRCRDSVWRYRQEWEHLTERMGYWVDVSDPYTTYDPLYMESLFWVLSQAFKKDILYEGYRVSPFCTRCGTSLSSHEVAQGYEDVVDQSVFVRFRVHNTQSDTIPEGTSILVWTTTPWTLPANIALAVGEKIPYAVVEQENEHFIIAEEQVSVLGDSFKKIRTISGKDLVGLRYDPPFDALREHSDTDEAFCVYGADFVTTGEGTGVVHIAPPYGDDDYQLALKHGLPVVHTVNLDGAFNNLVKGWKGKNAKESDSLIIDALKKRSLLYKKERYKHSYPFCWRCSLPLIYYARHSWFLRMSALKDDLIEANNAINWVPQHIKNGRFGEWLVDVKDWALSRSRYWGTPLPIWRCDAQECDALSVLGSRKDIAEATKGRNSYILVRHGETAKNSKGLFAGDYPESVEYDLLPRGSKVVQKTAEDIQKKGGIDIIFTSPFLRTRQTADIISKQLGGVEVIVDKRLAETRHGVWEGKSVRLLDEEYPDLRKMFVDAPKGAETFTQVQKRVVRFIQDLEKKYSGKKIALVSHGDPLFLLEKAIQGWTVDETITRLDALKLSPGAYKVCSYAQFPINDKGDLDFHRPYIDDITFSCKKCDTGVMRREPYLADVWFDSGAMPYASTHYPFQRKQQIEKGEVFPADYISEAVDQTRGWFYTLLAVSTMVQSPNVTTPPFRNGISLGHVLDSKGKKMSKSKGNIVDPILLADKYGMDAVRWYFFTVNNPGDVKRFTEKDVAQAQRTSIALFYNSFLFVRTYAPNETVPSRAPRADSVLERWILIRLGEVALSVATFLDEYDVMNAARTLEDFIVNDLSRWYIRRSRNAFQRPSSSQELRKRARVALWVLSETAQLLAPFTPFIAEEVWQSIHNTQKQSVHWEEWKIRKEMTKQDKTILSSMHSIRLYAQAVLRVRAEHKIRVRQPLSAVILPRHVSSAFSNLLREEVNVESIVKEKYHNGSWKYDEEHDVGLDIRLTPELKHEGMIRECIRRIQEARKTLGLHASDDIAIYYRVPQQVADIFDGDKERIASETGARTLEEGVSHLHNEVKVEVPVNDKDVVMFSIAPFV</sequence>
<dbReference type="SUPFAM" id="SSF50677">
    <property type="entry name" value="ValRS/IleRS/LeuRS editing domain"/>
    <property type="match status" value="1"/>
</dbReference>
<dbReference type="InterPro" id="IPR002300">
    <property type="entry name" value="aa-tRNA-synth_Ia"/>
</dbReference>
<name>A0A845DC02_9BACT</name>
<dbReference type="SUPFAM" id="SSF52374">
    <property type="entry name" value="Nucleotidylyl transferase"/>
    <property type="match status" value="1"/>
</dbReference>
<dbReference type="InterPro" id="IPR013155">
    <property type="entry name" value="M/V/L/I-tRNA-synth_anticd-bd"/>
</dbReference>
<dbReference type="PROSITE" id="PS00175">
    <property type="entry name" value="PG_MUTASE"/>
    <property type="match status" value="1"/>
</dbReference>
<organism evidence="20 21">
    <name type="scientific">Candidatus Spechtbacteria bacterium SB0662_bin_43</name>
    <dbReference type="NCBI Taxonomy" id="2604897"/>
    <lineage>
        <taxon>Bacteria</taxon>
        <taxon>Candidatus Spechtiibacteriota</taxon>
    </lineage>
</organism>
<comment type="similarity">
    <text evidence="3">Belongs to the class-I aminoacyl-tRNA synthetase family. IleS type 2 subfamily.</text>
</comment>
<evidence type="ECO:0000256" key="7">
    <source>
        <dbReference type="ARBA" id="ARBA00022598"/>
    </source>
</evidence>
<comment type="caution">
    <text evidence="20">The sequence shown here is derived from an EMBL/GenBank/DDBJ whole genome shotgun (WGS) entry which is preliminary data.</text>
</comment>
<dbReference type="GO" id="GO:0046872">
    <property type="term" value="F:metal ion binding"/>
    <property type="evidence" value="ECO:0007669"/>
    <property type="project" value="UniProtKB-KW"/>
</dbReference>
<dbReference type="InterPro" id="IPR023586">
    <property type="entry name" value="Ile-tRNA-ligase_type2"/>
</dbReference>
<evidence type="ECO:0000256" key="12">
    <source>
        <dbReference type="ARBA" id="ARBA00022917"/>
    </source>
</evidence>
<dbReference type="InterPro" id="IPR009008">
    <property type="entry name" value="Val/Leu/Ile-tRNA-synth_edit"/>
</dbReference>
<protein>
    <recommendedName>
        <fullName evidence="5">isoleucine--tRNA ligase</fullName>
        <ecNumber evidence="5">6.1.1.5</ecNumber>
    </recommendedName>
</protein>
<evidence type="ECO:0000256" key="5">
    <source>
        <dbReference type="ARBA" id="ARBA00013165"/>
    </source>
</evidence>
<keyword evidence="6" id="KW-0963">Cytoplasm</keyword>
<dbReference type="CDD" id="cd07067">
    <property type="entry name" value="HP_PGM_like"/>
    <property type="match status" value="1"/>
</dbReference>
<dbReference type="SUPFAM" id="SSF53254">
    <property type="entry name" value="Phosphoglycerate mutase-like"/>
    <property type="match status" value="1"/>
</dbReference>
<evidence type="ECO:0000256" key="6">
    <source>
        <dbReference type="ARBA" id="ARBA00022490"/>
    </source>
</evidence>
<dbReference type="EMBL" id="VXOY01000032">
    <property type="protein sequence ID" value="MYE38578.1"/>
    <property type="molecule type" value="Genomic_DNA"/>
</dbReference>
<dbReference type="PRINTS" id="PR00984">
    <property type="entry name" value="TRNASYNTHILE"/>
</dbReference>